<evidence type="ECO:0000256" key="1">
    <source>
        <dbReference type="SAM" id="SignalP"/>
    </source>
</evidence>
<dbReference type="AlphaFoldDB" id="A0A433BAB2"/>
<keyword evidence="3" id="KW-1185">Reference proteome</keyword>
<reference evidence="2 3" key="1">
    <citation type="journal article" date="2018" name="New Phytol.">
        <title>Phylogenomics of Endogonaceae and evolution of mycorrhizas within Mucoromycota.</title>
        <authorList>
            <person name="Chang Y."/>
            <person name="Desiro A."/>
            <person name="Na H."/>
            <person name="Sandor L."/>
            <person name="Lipzen A."/>
            <person name="Clum A."/>
            <person name="Barry K."/>
            <person name="Grigoriev I.V."/>
            <person name="Martin F.M."/>
            <person name="Stajich J.E."/>
            <person name="Smith M.E."/>
            <person name="Bonito G."/>
            <person name="Spatafora J.W."/>
        </authorList>
    </citation>
    <scope>NUCLEOTIDE SEQUENCE [LARGE SCALE GENOMIC DNA]</scope>
    <source>
        <strain evidence="2 3">GMNB39</strain>
    </source>
</reference>
<dbReference type="Proteomes" id="UP000268093">
    <property type="component" value="Unassembled WGS sequence"/>
</dbReference>
<gene>
    <name evidence="2" type="ORF">BC936DRAFT_139255</name>
</gene>
<name>A0A433BAB2_9FUNG</name>
<feature type="chain" id="PRO_5019584064" evidence="1">
    <location>
        <begin position="21"/>
        <end position="69"/>
    </location>
</feature>
<keyword evidence="1" id="KW-0732">Signal</keyword>
<accession>A0A433BAB2</accession>
<feature type="signal peptide" evidence="1">
    <location>
        <begin position="1"/>
        <end position="20"/>
    </location>
</feature>
<protein>
    <submittedName>
        <fullName evidence="2">Uncharacterized protein</fullName>
    </submittedName>
</protein>
<evidence type="ECO:0000313" key="3">
    <source>
        <dbReference type="Proteomes" id="UP000268093"/>
    </source>
</evidence>
<dbReference type="EMBL" id="RBNI01014572">
    <property type="protein sequence ID" value="RUP20281.1"/>
    <property type="molecule type" value="Genomic_DNA"/>
</dbReference>
<evidence type="ECO:0000313" key="2">
    <source>
        <dbReference type="EMBL" id="RUP20281.1"/>
    </source>
</evidence>
<organism evidence="2 3">
    <name type="scientific">Jimgerdemannia flammicorona</name>
    <dbReference type="NCBI Taxonomy" id="994334"/>
    <lineage>
        <taxon>Eukaryota</taxon>
        <taxon>Fungi</taxon>
        <taxon>Fungi incertae sedis</taxon>
        <taxon>Mucoromycota</taxon>
        <taxon>Mucoromycotina</taxon>
        <taxon>Endogonomycetes</taxon>
        <taxon>Endogonales</taxon>
        <taxon>Endogonaceae</taxon>
        <taxon>Jimgerdemannia</taxon>
    </lineage>
</organism>
<sequence>MKFAILALALVAFVATTVVATPIAVDDSVSTHLEKRWDCAHCSTSSNPDQCSEDCWCRSNPKACRGIGK</sequence>
<comment type="caution">
    <text evidence="2">The sequence shown here is derived from an EMBL/GenBank/DDBJ whole genome shotgun (WGS) entry which is preliminary data.</text>
</comment>
<proteinExistence type="predicted"/>